<sequence>MINTYLESVLNELMQEKKILIRQELKSIFWLREPRFIVKARDIEIKTVNELINITKIEMTKIKKETYTDLKQTLNQFEGDTKGLLEFTTLENKKQLQGYLSSLTEVTYRNGFNDETLIRKIRDRTVYEFLLTEGKIDFTRKIDKLEFKAKRLESKLQKEFINNNSMLMNDEKLELLIKKINQKLEENSQRNEHSLEIEYLLDIDELNKIRSFIEKELVKRKIPKNKNRRTHTLKTEPSYFEAVLNGSKKFEIRKNDRNYQVGDFLLLQEWDPKESMYTGRSVLVKIIYMSDFKQNEGYVVLSIEVQ</sequence>
<reference evidence="3" key="1">
    <citation type="submission" date="2022-04" db="EMBL/GenBank/DDBJ databases">
        <title>Draft genome sequences of lactic acid bacteria (LAB) strains involved in meat spoilage.</title>
        <authorList>
            <person name="Palevich N."/>
        </authorList>
    </citation>
    <scope>NUCLEOTIDE SEQUENCE</scope>
    <source>
        <strain evidence="3">9-14</strain>
    </source>
</reference>
<proteinExistence type="predicted"/>
<dbReference type="Pfam" id="PF12961">
    <property type="entry name" value="DUF3850"/>
    <property type="match status" value="1"/>
</dbReference>
<dbReference type="RefSeq" id="WP_311780753.1">
    <property type="nucleotide sequence ID" value="NZ_JALRMQ010000008.1"/>
</dbReference>
<accession>A0AAW8RB69</accession>
<comment type="caution">
    <text evidence="3">The sequence shown here is derived from an EMBL/GenBank/DDBJ whole genome shotgun (WGS) entry which is preliminary data.</text>
</comment>
<evidence type="ECO:0000313" key="4">
    <source>
        <dbReference type="Proteomes" id="UP001249945"/>
    </source>
</evidence>
<evidence type="ECO:0000256" key="1">
    <source>
        <dbReference type="SAM" id="Coils"/>
    </source>
</evidence>
<organism evidence="3 4">
    <name type="scientific">Carnobacterium divergens</name>
    <name type="common">Lactobacillus divergens</name>
    <dbReference type="NCBI Taxonomy" id="2748"/>
    <lineage>
        <taxon>Bacteria</taxon>
        <taxon>Bacillati</taxon>
        <taxon>Bacillota</taxon>
        <taxon>Bacilli</taxon>
        <taxon>Lactobacillales</taxon>
        <taxon>Carnobacteriaceae</taxon>
        <taxon>Carnobacterium</taxon>
    </lineage>
</organism>
<dbReference type="Gene3D" id="2.30.130.30">
    <property type="entry name" value="Hypothetical protein"/>
    <property type="match status" value="1"/>
</dbReference>
<evidence type="ECO:0000313" key="3">
    <source>
        <dbReference type="EMBL" id="MDT1974924.1"/>
    </source>
</evidence>
<dbReference type="InterPro" id="IPR015947">
    <property type="entry name" value="PUA-like_sf"/>
</dbReference>
<evidence type="ECO:0000259" key="2">
    <source>
        <dbReference type="Pfam" id="PF12961"/>
    </source>
</evidence>
<protein>
    <submittedName>
        <fullName evidence="3">DUF3850 domain-containing protein</fullName>
    </submittedName>
</protein>
<dbReference type="AlphaFoldDB" id="A0AAW8RB69"/>
<feature type="domain" description="DUF3850" evidence="2">
    <location>
        <begin position="230"/>
        <end position="303"/>
    </location>
</feature>
<dbReference type="InterPro" id="IPR039440">
    <property type="entry name" value="DUF3850"/>
</dbReference>
<dbReference type="Proteomes" id="UP001249945">
    <property type="component" value="Unassembled WGS sequence"/>
</dbReference>
<feature type="coiled-coil region" evidence="1">
    <location>
        <begin position="135"/>
        <end position="162"/>
    </location>
</feature>
<name>A0AAW8RB69_CARDV</name>
<gene>
    <name evidence="3" type="ORF">MX635_11015</name>
</gene>
<dbReference type="EMBL" id="JALRMR010000014">
    <property type="protein sequence ID" value="MDT1974924.1"/>
    <property type="molecule type" value="Genomic_DNA"/>
</dbReference>
<dbReference type="SUPFAM" id="SSF88697">
    <property type="entry name" value="PUA domain-like"/>
    <property type="match status" value="1"/>
</dbReference>
<keyword evidence="1" id="KW-0175">Coiled coil</keyword>